<dbReference type="EMBL" id="JAPWTK010000169">
    <property type="protein sequence ID" value="KAJ8947142.1"/>
    <property type="molecule type" value="Genomic_DNA"/>
</dbReference>
<name>A0AAV8YA23_9CUCU</name>
<evidence type="ECO:0000313" key="2">
    <source>
        <dbReference type="Proteomes" id="UP001162162"/>
    </source>
</evidence>
<gene>
    <name evidence="1" type="ORF">NQ318_002503</name>
</gene>
<sequence>MMQDSHQEAATQKTIPYVKWRSPISTALRVNDAEFPPRGCYSYFIEVVRRCFPFEEKTIPYVKWRRPIST</sequence>
<reference evidence="1" key="1">
    <citation type="journal article" date="2023" name="Insect Mol. Biol.">
        <title>Genome sequencing provides insights into the evolution of gene families encoding plant cell wall-degrading enzymes in longhorned beetles.</title>
        <authorList>
            <person name="Shin N.R."/>
            <person name="Okamura Y."/>
            <person name="Kirsch R."/>
            <person name="Pauchet Y."/>
        </authorList>
    </citation>
    <scope>NUCLEOTIDE SEQUENCE</scope>
    <source>
        <strain evidence="1">AMC_N1</strain>
    </source>
</reference>
<accession>A0AAV8YA23</accession>
<dbReference type="AlphaFoldDB" id="A0AAV8YA23"/>
<dbReference type="Proteomes" id="UP001162162">
    <property type="component" value="Unassembled WGS sequence"/>
</dbReference>
<organism evidence="1 2">
    <name type="scientific">Aromia moschata</name>
    <dbReference type="NCBI Taxonomy" id="1265417"/>
    <lineage>
        <taxon>Eukaryota</taxon>
        <taxon>Metazoa</taxon>
        <taxon>Ecdysozoa</taxon>
        <taxon>Arthropoda</taxon>
        <taxon>Hexapoda</taxon>
        <taxon>Insecta</taxon>
        <taxon>Pterygota</taxon>
        <taxon>Neoptera</taxon>
        <taxon>Endopterygota</taxon>
        <taxon>Coleoptera</taxon>
        <taxon>Polyphaga</taxon>
        <taxon>Cucujiformia</taxon>
        <taxon>Chrysomeloidea</taxon>
        <taxon>Cerambycidae</taxon>
        <taxon>Cerambycinae</taxon>
        <taxon>Callichromatini</taxon>
        <taxon>Aromia</taxon>
    </lineage>
</organism>
<feature type="non-terminal residue" evidence="1">
    <location>
        <position position="70"/>
    </location>
</feature>
<evidence type="ECO:0000313" key="1">
    <source>
        <dbReference type="EMBL" id="KAJ8947142.1"/>
    </source>
</evidence>
<comment type="caution">
    <text evidence="1">The sequence shown here is derived from an EMBL/GenBank/DDBJ whole genome shotgun (WGS) entry which is preliminary data.</text>
</comment>
<keyword evidence="2" id="KW-1185">Reference proteome</keyword>
<protein>
    <submittedName>
        <fullName evidence="1">Uncharacterized protein</fullName>
    </submittedName>
</protein>
<proteinExistence type="predicted"/>